<dbReference type="STRING" id="262898.GA0070564_103310"/>
<evidence type="ECO:0000313" key="3">
    <source>
        <dbReference type="Proteomes" id="UP000199504"/>
    </source>
</evidence>
<dbReference type="InterPro" id="IPR029058">
    <property type="entry name" value="AB_hydrolase_fold"/>
</dbReference>
<proteinExistence type="predicted"/>
<dbReference type="EMBL" id="FMCX01000003">
    <property type="protein sequence ID" value="SCF11496.1"/>
    <property type="molecule type" value="Genomic_DNA"/>
</dbReference>
<evidence type="ECO:0000256" key="1">
    <source>
        <dbReference type="SAM" id="MobiDB-lite"/>
    </source>
</evidence>
<feature type="compositionally biased region" description="Low complexity" evidence="1">
    <location>
        <begin position="1"/>
        <end position="28"/>
    </location>
</feature>
<keyword evidence="3" id="KW-1185">Reference proteome</keyword>
<dbReference type="Gene3D" id="3.40.50.1820">
    <property type="entry name" value="alpha/beta hydrolase"/>
    <property type="match status" value="1"/>
</dbReference>
<organism evidence="2 3">
    <name type="scientific">Micromonospora mirobrigensis</name>
    <dbReference type="NCBI Taxonomy" id="262898"/>
    <lineage>
        <taxon>Bacteria</taxon>
        <taxon>Bacillati</taxon>
        <taxon>Actinomycetota</taxon>
        <taxon>Actinomycetes</taxon>
        <taxon>Micromonosporales</taxon>
        <taxon>Micromonosporaceae</taxon>
        <taxon>Micromonospora</taxon>
    </lineage>
</organism>
<dbReference type="Pfam" id="PF03403">
    <property type="entry name" value="PAF-AH_p_II"/>
    <property type="match status" value="1"/>
</dbReference>
<dbReference type="GO" id="GO:0016787">
    <property type="term" value="F:hydrolase activity"/>
    <property type="evidence" value="ECO:0007669"/>
    <property type="project" value="UniProtKB-KW"/>
</dbReference>
<protein>
    <submittedName>
        <fullName evidence="2">Platelet-activating factor acetylhydrolase, isoform II</fullName>
    </submittedName>
</protein>
<dbReference type="AlphaFoldDB" id="A0A1C4XT14"/>
<dbReference type="SUPFAM" id="SSF53474">
    <property type="entry name" value="alpha/beta-Hydrolases"/>
    <property type="match status" value="1"/>
</dbReference>
<name>A0A1C4XT14_9ACTN</name>
<dbReference type="Proteomes" id="UP000199504">
    <property type="component" value="Unassembled WGS sequence"/>
</dbReference>
<feature type="region of interest" description="Disordered" evidence="1">
    <location>
        <begin position="1"/>
        <end position="46"/>
    </location>
</feature>
<evidence type="ECO:0000313" key="2">
    <source>
        <dbReference type="EMBL" id="SCF11496.1"/>
    </source>
</evidence>
<accession>A0A1C4XT14</accession>
<keyword evidence="2" id="KW-0378">Hydrolase</keyword>
<reference evidence="3" key="1">
    <citation type="submission" date="2016-06" db="EMBL/GenBank/DDBJ databases">
        <authorList>
            <person name="Varghese N."/>
            <person name="Submissions Spin"/>
        </authorList>
    </citation>
    <scope>NUCLEOTIDE SEQUENCE [LARGE SCALE GENOMIC DNA]</scope>
    <source>
        <strain evidence="3">DSM 44830</strain>
    </source>
</reference>
<gene>
    <name evidence="2" type="ORF">GA0070564_103310</name>
</gene>
<sequence>MTALLAGCGPATAATTGTTAATGARGTTGTTGSGGVAPAQSAPRSTYPVGVRQLTVDPAGSRPLPLTVWYPTAGGRPAAGRFPVIVYSHGLRSLPELHAPLTTRWAAAGFVVAAPTYPRTNLRASHFTRADVRNQPADGWRVIRYLVRLDAGRDDPLAGHLDVSTFDDRLSG</sequence>